<protein>
    <recommendedName>
        <fullName evidence="4">Nucleoside phosphorylase domain-containing protein</fullName>
    </recommendedName>
</protein>
<evidence type="ECO:0000256" key="2">
    <source>
        <dbReference type="ARBA" id="ARBA00022679"/>
    </source>
</evidence>
<sequence>MFGIIAGTSLIQSSLFHTGMTKILVTTDHGEVILYVTPAALAKLPECAKVMEACPEGSAPSPLADYPIVFAQRHAVSVGRPYYQPHEINAPAVALAFQALGVKKAIGFNSVGGVKDTFPPGTACVPNDYFSPWGMACVYNDRRGHIVPGYDEELRKQFIDLLEKNNFKIRTDCVYIQTPGPRFETPAEVRFLSNLGDIVGMTNADEASLMKEVGVAYTCICMVDNFANGVGGAELTYQSFQAAVESNRATMETVARLAVETFSK</sequence>
<accession>A0A058Z588</accession>
<dbReference type="OMA" id="ADPFCPE"/>
<dbReference type="GO" id="GO:0006166">
    <property type="term" value="P:purine ribonucleoside salvage"/>
    <property type="evidence" value="ECO:0007669"/>
    <property type="project" value="UniProtKB-KW"/>
</dbReference>
<dbReference type="GO" id="GO:0019509">
    <property type="term" value="P:L-methionine salvage from methylthioadenosine"/>
    <property type="evidence" value="ECO:0007669"/>
    <property type="project" value="TreeGrafter"/>
</dbReference>
<evidence type="ECO:0000256" key="1">
    <source>
        <dbReference type="ARBA" id="ARBA00022676"/>
    </source>
</evidence>
<evidence type="ECO:0000313" key="5">
    <source>
        <dbReference type="EMBL" id="KCV69093.1"/>
    </source>
</evidence>
<dbReference type="eggNOG" id="ENOG502T19F">
    <property type="taxonomic scope" value="Eukaryota"/>
</dbReference>
<dbReference type="PANTHER" id="PTHR42679:SF2">
    <property type="entry name" value="S-METHYL-5'-THIOADENOSINE PHOSPHORYLASE"/>
    <property type="match status" value="1"/>
</dbReference>
<dbReference type="EMBL" id="KB932207">
    <property type="protein sequence ID" value="KCV69093.1"/>
    <property type="molecule type" value="Genomic_DNA"/>
</dbReference>
<dbReference type="Gene3D" id="3.40.50.1580">
    <property type="entry name" value="Nucleoside phosphorylase domain"/>
    <property type="match status" value="1"/>
</dbReference>
<dbReference type="Pfam" id="PF01048">
    <property type="entry name" value="PNP_UDP_1"/>
    <property type="match status" value="1"/>
</dbReference>
<dbReference type="SUPFAM" id="SSF53167">
    <property type="entry name" value="Purine and uridine phosphorylases"/>
    <property type="match status" value="1"/>
</dbReference>
<dbReference type="STRING" id="691883.A0A058Z588"/>
<dbReference type="RefSeq" id="XP_009496664.1">
    <property type="nucleotide sequence ID" value="XM_009498389.1"/>
</dbReference>
<proteinExistence type="predicted"/>
<dbReference type="GO" id="GO:0005829">
    <property type="term" value="C:cytosol"/>
    <property type="evidence" value="ECO:0007669"/>
    <property type="project" value="TreeGrafter"/>
</dbReference>
<dbReference type="GeneID" id="20529233"/>
<evidence type="ECO:0000313" key="6">
    <source>
        <dbReference type="Proteomes" id="UP000030693"/>
    </source>
</evidence>
<keyword evidence="6" id="KW-1185">Reference proteome</keyword>
<dbReference type="OrthoDB" id="431409at2759"/>
<gene>
    <name evidence="5" type="ORF">H696_04508</name>
</gene>
<keyword evidence="1" id="KW-0328">Glycosyltransferase</keyword>
<evidence type="ECO:0000256" key="3">
    <source>
        <dbReference type="ARBA" id="ARBA00022726"/>
    </source>
</evidence>
<evidence type="ECO:0000259" key="4">
    <source>
        <dbReference type="Pfam" id="PF01048"/>
    </source>
</evidence>
<name>A0A058Z588_FONAL</name>
<dbReference type="Proteomes" id="UP000030693">
    <property type="component" value="Unassembled WGS sequence"/>
</dbReference>
<dbReference type="AlphaFoldDB" id="A0A058Z588"/>
<dbReference type="CDD" id="cd09010">
    <property type="entry name" value="MTAP_SsMTAPII_like_MTIP"/>
    <property type="match status" value="1"/>
</dbReference>
<feature type="domain" description="Nucleoside phosphorylase" evidence="4">
    <location>
        <begin position="89"/>
        <end position="256"/>
    </location>
</feature>
<dbReference type="InterPro" id="IPR035994">
    <property type="entry name" value="Nucleoside_phosphorylase_sf"/>
</dbReference>
<organism evidence="5">
    <name type="scientific">Fonticula alba</name>
    <name type="common">Slime mold</name>
    <dbReference type="NCBI Taxonomy" id="691883"/>
    <lineage>
        <taxon>Eukaryota</taxon>
        <taxon>Rotosphaerida</taxon>
        <taxon>Fonticulaceae</taxon>
        <taxon>Fonticula</taxon>
    </lineage>
</organism>
<dbReference type="GO" id="GO:0017061">
    <property type="term" value="F:S-methyl-5-thioadenosine phosphorylase activity"/>
    <property type="evidence" value="ECO:0007669"/>
    <property type="project" value="InterPro"/>
</dbReference>
<keyword evidence="2" id="KW-0808">Transferase</keyword>
<keyword evidence="3" id="KW-0660">Purine salvage</keyword>
<dbReference type="InterPro" id="IPR000845">
    <property type="entry name" value="Nucleoside_phosphorylase_d"/>
</dbReference>
<dbReference type="PANTHER" id="PTHR42679">
    <property type="entry name" value="S-METHYL-5'-THIOADENOSINE PHOSPHORYLASE"/>
    <property type="match status" value="1"/>
</dbReference>
<dbReference type="InterPro" id="IPR010044">
    <property type="entry name" value="MTAP"/>
</dbReference>
<reference evidence="5" key="1">
    <citation type="submission" date="2013-04" db="EMBL/GenBank/DDBJ databases">
        <title>The Genome Sequence of Fonticula alba ATCC 38817.</title>
        <authorList>
            <consortium name="The Broad Institute Genomics Platform"/>
            <person name="Russ C."/>
            <person name="Cuomo C."/>
            <person name="Burger G."/>
            <person name="Gray M.W."/>
            <person name="Holland P.W.H."/>
            <person name="King N."/>
            <person name="Lang F.B.F."/>
            <person name="Roger A.J."/>
            <person name="Ruiz-Trillo I."/>
            <person name="Brown M."/>
            <person name="Walker B."/>
            <person name="Young S."/>
            <person name="Zeng Q."/>
            <person name="Gargeya S."/>
            <person name="Fitzgerald M."/>
            <person name="Haas B."/>
            <person name="Abouelleil A."/>
            <person name="Allen A.W."/>
            <person name="Alvarado L."/>
            <person name="Arachchi H.M."/>
            <person name="Berlin A.M."/>
            <person name="Chapman S.B."/>
            <person name="Gainer-Dewar J."/>
            <person name="Goldberg J."/>
            <person name="Griggs A."/>
            <person name="Gujja S."/>
            <person name="Hansen M."/>
            <person name="Howarth C."/>
            <person name="Imamovic A."/>
            <person name="Ireland A."/>
            <person name="Larimer J."/>
            <person name="McCowan C."/>
            <person name="Murphy C."/>
            <person name="Pearson M."/>
            <person name="Poon T.W."/>
            <person name="Priest M."/>
            <person name="Roberts A."/>
            <person name="Saif S."/>
            <person name="Shea T."/>
            <person name="Sisk P."/>
            <person name="Sykes S."/>
            <person name="Wortman J."/>
            <person name="Nusbaum C."/>
            <person name="Birren B."/>
        </authorList>
    </citation>
    <scope>NUCLEOTIDE SEQUENCE [LARGE SCALE GENOMIC DNA]</scope>
    <source>
        <strain evidence="5">ATCC 38817</strain>
    </source>
</reference>